<gene>
    <name evidence="2" type="ORF">CCAP1982_LOCUS10649</name>
</gene>
<comment type="caution">
    <text evidence="2">The sequence shown here is derived from an EMBL/GenBank/DDBJ whole genome shotgun (WGS) entry which is preliminary data.</text>
</comment>
<protein>
    <submittedName>
        <fullName evidence="2">(Mediterranean fruit fly) hypothetical protein</fullName>
    </submittedName>
</protein>
<dbReference type="AlphaFoldDB" id="A0A811UTZ5"/>
<keyword evidence="3" id="KW-1185">Reference proteome</keyword>
<dbReference type="InterPro" id="IPR043502">
    <property type="entry name" value="DNA/RNA_pol_sf"/>
</dbReference>
<dbReference type="Gene3D" id="3.10.10.10">
    <property type="entry name" value="HIV Type 1 Reverse Transcriptase, subunit A, domain 1"/>
    <property type="match status" value="1"/>
</dbReference>
<accession>A0A811UTZ5</accession>
<reference evidence="2" key="1">
    <citation type="submission" date="2020-11" db="EMBL/GenBank/DDBJ databases">
        <authorList>
            <person name="Whitehead M."/>
        </authorList>
    </citation>
    <scope>NUCLEOTIDE SEQUENCE</scope>
    <source>
        <strain evidence="2">EGII</strain>
    </source>
</reference>
<dbReference type="EMBL" id="CAJHJT010000023">
    <property type="protein sequence ID" value="CAD7002161.1"/>
    <property type="molecule type" value="Genomic_DNA"/>
</dbReference>
<evidence type="ECO:0000313" key="3">
    <source>
        <dbReference type="Proteomes" id="UP000606786"/>
    </source>
</evidence>
<name>A0A811UTZ5_CERCA</name>
<sequence>MGHRSFECKGKAKKVLKKDARTINTLCDEIFQPSPSRVQDELHFKMVKINSFEFKTFFVDEQFDDWLKEGIIHQSSSNYASSVVVVPKNDGEQAKVYEKIRHANSETGRVEENDDKKYNNKPKEKSEKSCFKCGDKSHMAASIQMF</sequence>
<evidence type="ECO:0000313" key="2">
    <source>
        <dbReference type="EMBL" id="CAD7002161.1"/>
    </source>
</evidence>
<dbReference type="SUPFAM" id="SSF56672">
    <property type="entry name" value="DNA/RNA polymerases"/>
    <property type="match status" value="1"/>
</dbReference>
<dbReference type="Proteomes" id="UP000606786">
    <property type="component" value="Unassembled WGS sequence"/>
</dbReference>
<evidence type="ECO:0000256" key="1">
    <source>
        <dbReference type="SAM" id="MobiDB-lite"/>
    </source>
</evidence>
<proteinExistence type="predicted"/>
<organism evidence="2 3">
    <name type="scientific">Ceratitis capitata</name>
    <name type="common">Mediterranean fruit fly</name>
    <name type="synonym">Tephritis capitata</name>
    <dbReference type="NCBI Taxonomy" id="7213"/>
    <lineage>
        <taxon>Eukaryota</taxon>
        <taxon>Metazoa</taxon>
        <taxon>Ecdysozoa</taxon>
        <taxon>Arthropoda</taxon>
        <taxon>Hexapoda</taxon>
        <taxon>Insecta</taxon>
        <taxon>Pterygota</taxon>
        <taxon>Neoptera</taxon>
        <taxon>Endopterygota</taxon>
        <taxon>Diptera</taxon>
        <taxon>Brachycera</taxon>
        <taxon>Muscomorpha</taxon>
        <taxon>Tephritoidea</taxon>
        <taxon>Tephritidae</taxon>
        <taxon>Ceratitis</taxon>
        <taxon>Ceratitis</taxon>
    </lineage>
</organism>
<feature type="region of interest" description="Disordered" evidence="1">
    <location>
        <begin position="102"/>
        <end position="129"/>
    </location>
</feature>
<dbReference type="GO" id="GO:0071897">
    <property type="term" value="P:DNA biosynthetic process"/>
    <property type="evidence" value="ECO:0007669"/>
    <property type="project" value="UniProtKB-ARBA"/>
</dbReference>